<dbReference type="Proteomes" id="UP000682733">
    <property type="component" value="Unassembled WGS sequence"/>
</dbReference>
<accession>A0A814B5D1</accession>
<dbReference type="Proteomes" id="UP000677228">
    <property type="component" value="Unassembled WGS sequence"/>
</dbReference>
<organism evidence="2 5">
    <name type="scientific">Didymodactylos carnosus</name>
    <dbReference type="NCBI Taxonomy" id="1234261"/>
    <lineage>
        <taxon>Eukaryota</taxon>
        <taxon>Metazoa</taxon>
        <taxon>Spiralia</taxon>
        <taxon>Gnathifera</taxon>
        <taxon>Rotifera</taxon>
        <taxon>Eurotatoria</taxon>
        <taxon>Bdelloidea</taxon>
        <taxon>Philodinida</taxon>
        <taxon>Philodinidae</taxon>
        <taxon>Didymodactylos</taxon>
    </lineage>
</organism>
<evidence type="ECO:0000313" key="4">
    <source>
        <dbReference type="EMBL" id="CAF3700588.1"/>
    </source>
</evidence>
<dbReference type="Proteomes" id="UP000663829">
    <property type="component" value="Unassembled WGS sequence"/>
</dbReference>
<evidence type="ECO:0000313" key="2">
    <source>
        <dbReference type="EMBL" id="CAF0921244.1"/>
    </source>
</evidence>
<evidence type="ECO:0000313" key="3">
    <source>
        <dbReference type="EMBL" id="CAF3519637.1"/>
    </source>
</evidence>
<dbReference type="EMBL" id="CAJNOQ010001819">
    <property type="protein sequence ID" value="CAF0921244.1"/>
    <property type="molecule type" value="Genomic_DNA"/>
</dbReference>
<keyword evidence="5" id="KW-1185">Reference proteome</keyword>
<evidence type="ECO:0000313" key="1">
    <source>
        <dbReference type="EMBL" id="CAF0742054.1"/>
    </source>
</evidence>
<proteinExistence type="predicted"/>
<sequence length="108" mass="12299">MVMDHQQQTVMVATDQIQQQLQHQVQQSSSDHCQRLQHVHQPQPSSIIINIAPVNTTIINNINSTTNTITINTSDYNQIKHPHLGMSSVTVKNIVHECIKVKDERIQQ</sequence>
<reference evidence="2" key="1">
    <citation type="submission" date="2021-02" db="EMBL/GenBank/DDBJ databases">
        <authorList>
            <person name="Nowell W R."/>
        </authorList>
    </citation>
    <scope>NUCLEOTIDE SEQUENCE</scope>
</reference>
<comment type="caution">
    <text evidence="2">The sequence shown here is derived from an EMBL/GenBank/DDBJ whole genome shotgun (WGS) entry which is preliminary data.</text>
</comment>
<name>A0A814B5D1_9BILA</name>
<gene>
    <name evidence="2" type="ORF">GPM918_LOCUS9665</name>
    <name evidence="1" type="ORF">OVA965_LOCUS1500</name>
    <name evidence="4" type="ORF">SRO942_LOCUS9670</name>
    <name evidence="3" type="ORF">TMI583_LOCUS1501</name>
</gene>
<evidence type="ECO:0000313" key="5">
    <source>
        <dbReference type="Proteomes" id="UP000663829"/>
    </source>
</evidence>
<dbReference type="AlphaFoldDB" id="A0A814B5D1"/>
<dbReference type="EMBL" id="CAJNOK010000279">
    <property type="protein sequence ID" value="CAF0742054.1"/>
    <property type="molecule type" value="Genomic_DNA"/>
</dbReference>
<dbReference type="EMBL" id="CAJOBC010001820">
    <property type="protein sequence ID" value="CAF3700588.1"/>
    <property type="molecule type" value="Genomic_DNA"/>
</dbReference>
<dbReference type="EMBL" id="CAJOBA010000279">
    <property type="protein sequence ID" value="CAF3519637.1"/>
    <property type="molecule type" value="Genomic_DNA"/>
</dbReference>
<dbReference type="Proteomes" id="UP000681722">
    <property type="component" value="Unassembled WGS sequence"/>
</dbReference>
<protein>
    <submittedName>
        <fullName evidence="2">Uncharacterized protein</fullName>
    </submittedName>
</protein>